<evidence type="ECO:0000313" key="2">
    <source>
        <dbReference type="EMBL" id="MCC0179250.1"/>
    </source>
</evidence>
<sequence length="645" mass="73490">MTQRKLKNTAHSNPELHDVSQGLSKYFNHYWSFIEARNPGHYDGKKPNWRTETSFSLNNRTLLRRFVDPDSLVGVRFNTNEGSVVNYCLLDVDTLGKVHPAEYPETFQKLLDICEESGLISPTFVQSSYSQGLHIFFALSEAVDTFNLACLIKRIVERAGIKPEDGHLELFPNCKFYNKNQVTNYKAHRLPLQPNSGSWLLGDDLEPISDNFLDFIVYMDFSARKNLVDEEFQEKLLAARESVEKERFGFFNVRNKSKVAEWKADSEFSIKLGWTGAGQTNELLRIIATYGVVFLGLEGDSLYQYVLATALNAPGYKDYCNHHDDIERRCRERAKNAEKYYWKLGSTPKREIAWKDAFNETRSGVVNGNENTKLNTIQRLKAVLEEIKKVLEFVPATKTAFLKFLSQKSKEIFKVGFSFSTLKQEAYEALWLPVLSSITNSAPTEAITQSVPSRIASVPKIETPVEEITVEETANLTQPEAEEIVIPQIEKEELQPVLDVELKNPQNPVIPSNYTPLSETSKSESSETIQGKQLHTLSYMKVFEADSKNKKNSSGDLTQPGRSFKLTRSQLKSKPILKPRNSEKLASIDLNEQRLQQRHKEIKQLEEERKTPEYQQTAQKAFERVRSILARVGAKSGQFIPSPPP</sequence>
<keyword evidence="3" id="KW-1185">Reference proteome</keyword>
<evidence type="ECO:0000313" key="3">
    <source>
        <dbReference type="Proteomes" id="UP000729733"/>
    </source>
</evidence>
<comment type="caution">
    <text evidence="2">The sequence shown here is derived from an EMBL/GenBank/DDBJ whole genome shotgun (WGS) entry which is preliminary data.</text>
</comment>
<evidence type="ECO:0000256" key="1">
    <source>
        <dbReference type="SAM" id="MobiDB-lite"/>
    </source>
</evidence>
<name>A0A964BTK7_9CYAN</name>
<accession>A0A964BTK7</accession>
<organism evidence="2 3">
    <name type="scientific">Waterburya agarophytonicola KI4</name>
    <dbReference type="NCBI Taxonomy" id="2874699"/>
    <lineage>
        <taxon>Bacteria</taxon>
        <taxon>Bacillati</taxon>
        <taxon>Cyanobacteriota</taxon>
        <taxon>Cyanophyceae</taxon>
        <taxon>Pleurocapsales</taxon>
        <taxon>Hyellaceae</taxon>
        <taxon>Waterburya</taxon>
        <taxon>Waterburya agarophytonicola</taxon>
    </lineage>
</organism>
<feature type="region of interest" description="Disordered" evidence="1">
    <location>
        <begin position="509"/>
        <end position="531"/>
    </location>
</feature>
<proteinExistence type="predicted"/>
<dbReference type="RefSeq" id="WP_229642350.1">
    <property type="nucleotide sequence ID" value="NZ_JADWDC010000074.1"/>
</dbReference>
<protein>
    <submittedName>
        <fullName evidence="2">Uncharacterized protein</fullName>
    </submittedName>
</protein>
<dbReference type="AlphaFoldDB" id="A0A964BTK7"/>
<dbReference type="EMBL" id="JADWDC010000074">
    <property type="protein sequence ID" value="MCC0179250.1"/>
    <property type="molecule type" value="Genomic_DNA"/>
</dbReference>
<dbReference type="Proteomes" id="UP000729733">
    <property type="component" value="Unassembled WGS sequence"/>
</dbReference>
<gene>
    <name evidence="2" type="ORF">I4641_20000</name>
</gene>
<reference evidence="2" key="1">
    <citation type="journal article" date="2021" name="Antonie Van Leeuwenhoek">
        <title>Draft genome and description of Waterburya agarophytonicola gen. nov. sp. nov. (Pleurocapsales, Cyanobacteria): a seaweed symbiont.</title>
        <authorList>
            <person name="Bonthond G."/>
            <person name="Shalygin S."/>
            <person name="Bayer T."/>
            <person name="Weinberger F."/>
        </authorList>
    </citation>
    <scope>NUCLEOTIDE SEQUENCE</scope>
    <source>
        <strain evidence="2">KI4</strain>
    </source>
</reference>